<dbReference type="InterPro" id="IPR013766">
    <property type="entry name" value="Thioredoxin_domain"/>
</dbReference>
<dbReference type="InterPro" id="IPR017937">
    <property type="entry name" value="Thioredoxin_CS"/>
</dbReference>
<feature type="domain" description="Thioredoxin" evidence="3">
    <location>
        <begin position="12"/>
        <end position="149"/>
    </location>
</feature>
<reference evidence="4" key="1">
    <citation type="submission" date="2020-10" db="EMBL/GenBank/DDBJ databases">
        <authorList>
            <person name="Lu T."/>
            <person name="Wang Q."/>
            <person name="Han X."/>
        </authorList>
    </citation>
    <scope>NUCLEOTIDE SEQUENCE</scope>
    <source>
        <strain evidence="4">WQ 117</strain>
    </source>
</reference>
<dbReference type="PROSITE" id="PS00194">
    <property type="entry name" value="THIOREDOXIN_1"/>
    <property type="match status" value="1"/>
</dbReference>
<gene>
    <name evidence="4" type="ORF">IM532_10430</name>
</gene>
<dbReference type="PROSITE" id="PS51352">
    <property type="entry name" value="THIOREDOXIN_2"/>
    <property type="match status" value="1"/>
</dbReference>
<evidence type="ECO:0000256" key="1">
    <source>
        <dbReference type="ARBA" id="ARBA00023284"/>
    </source>
</evidence>
<accession>A0A8J7K4P2</accession>
<dbReference type="AlphaFoldDB" id="A0A8J7K4P2"/>
<proteinExistence type="predicted"/>
<evidence type="ECO:0000313" key="4">
    <source>
        <dbReference type="EMBL" id="MBF0597859.1"/>
    </source>
</evidence>
<evidence type="ECO:0000259" key="3">
    <source>
        <dbReference type="PROSITE" id="PS51352"/>
    </source>
</evidence>
<feature type="chain" id="PRO_5035164277" evidence="2">
    <location>
        <begin position="21"/>
        <end position="171"/>
    </location>
</feature>
<organism evidence="4 5">
    <name type="scientific">Faecalibacter rhinopitheci</name>
    <dbReference type="NCBI Taxonomy" id="2779678"/>
    <lineage>
        <taxon>Bacteria</taxon>
        <taxon>Pseudomonadati</taxon>
        <taxon>Bacteroidota</taxon>
        <taxon>Flavobacteriia</taxon>
        <taxon>Flavobacteriales</taxon>
        <taxon>Weeksellaceae</taxon>
        <taxon>Faecalibacter</taxon>
    </lineage>
</organism>
<keyword evidence="2" id="KW-0732">Signal</keyword>
<name>A0A8J7K4P2_9FLAO</name>
<keyword evidence="5" id="KW-1185">Reference proteome</keyword>
<evidence type="ECO:0000256" key="2">
    <source>
        <dbReference type="SAM" id="SignalP"/>
    </source>
</evidence>
<protein>
    <submittedName>
        <fullName evidence="4">Thioredoxin family protein</fullName>
    </submittedName>
</protein>
<feature type="signal peptide" evidence="2">
    <location>
        <begin position="1"/>
        <end position="20"/>
    </location>
</feature>
<dbReference type="EMBL" id="JADGIK010000006">
    <property type="protein sequence ID" value="MBF0597859.1"/>
    <property type="molecule type" value="Genomic_DNA"/>
</dbReference>
<sequence>MKLKSILFSLFIVFASALNAQTANEIMNKAYYQAKIENKNVFLMFHASWCGWCKKMEKNMEDPLVKAYFDQNYVKSFITVEERGEKATLNTPGGAELVVQLGGKNQGLPYWVILDEKGTALKDSKINGENVGGPSSEKEVDYLISTLATTSKNQKIDVEKIKEVFILKKKS</sequence>
<dbReference type="InterPro" id="IPR036249">
    <property type="entry name" value="Thioredoxin-like_sf"/>
</dbReference>
<dbReference type="RefSeq" id="WP_194183400.1">
    <property type="nucleotide sequence ID" value="NZ_JADGIK010000006.1"/>
</dbReference>
<dbReference type="SUPFAM" id="SSF52833">
    <property type="entry name" value="Thioredoxin-like"/>
    <property type="match status" value="1"/>
</dbReference>
<keyword evidence="1" id="KW-0676">Redox-active center</keyword>
<evidence type="ECO:0000313" key="5">
    <source>
        <dbReference type="Proteomes" id="UP000608754"/>
    </source>
</evidence>
<comment type="caution">
    <text evidence="4">The sequence shown here is derived from an EMBL/GenBank/DDBJ whole genome shotgun (WGS) entry which is preliminary data.</text>
</comment>
<dbReference type="Proteomes" id="UP000608754">
    <property type="component" value="Unassembled WGS sequence"/>
</dbReference>
<dbReference type="Gene3D" id="3.40.30.10">
    <property type="entry name" value="Glutaredoxin"/>
    <property type="match status" value="1"/>
</dbReference>
<dbReference type="Pfam" id="PF13899">
    <property type="entry name" value="Thioredoxin_7"/>
    <property type="match status" value="1"/>
</dbReference>